<evidence type="ECO:0000313" key="2">
    <source>
        <dbReference type="WBParaSite" id="JU765_v2.g4053.t1"/>
    </source>
</evidence>
<dbReference type="WBParaSite" id="JU765_v2.g4053.t1">
    <property type="protein sequence ID" value="JU765_v2.g4053.t1"/>
    <property type="gene ID" value="JU765_v2.g4053"/>
</dbReference>
<evidence type="ECO:0000313" key="1">
    <source>
        <dbReference type="Proteomes" id="UP000887576"/>
    </source>
</evidence>
<name>A0AC34R7H5_9BILA</name>
<sequence>MIPNVFVSVVLLANVIYTFVRLDNKGLSVNWMYSNSLSFIAIHAFVASLSLMGMKFRNYFDNVEQMLRKATKNELTITKKRRWPVFIFRIIISLIIVVSMAFYCAETFLLFDVTVKLPRKLNVSHDDIQVFRESMFGWQPLFVIDTIIKIYGAVLSAVALMIYLCANNATCLEYTQFNKNVKQCIDDRSILMKETQDMLQLDHEIFSPTTDDDVKVIAKNMISRLNTFDYGVTNIISPVSANRIRDALLTGLTIVVGCFIQSSYVPPFLIQIAQYRESRG</sequence>
<protein>
    <submittedName>
        <fullName evidence="2">Uncharacterized protein</fullName>
    </submittedName>
</protein>
<dbReference type="Proteomes" id="UP000887576">
    <property type="component" value="Unplaced"/>
</dbReference>
<proteinExistence type="predicted"/>
<reference evidence="2" key="1">
    <citation type="submission" date="2022-11" db="UniProtKB">
        <authorList>
            <consortium name="WormBaseParasite"/>
        </authorList>
    </citation>
    <scope>IDENTIFICATION</scope>
</reference>
<accession>A0AC34R7H5</accession>
<organism evidence="1 2">
    <name type="scientific">Panagrolaimus sp. JU765</name>
    <dbReference type="NCBI Taxonomy" id="591449"/>
    <lineage>
        <taxon>Eukaryota</taxon>
        <taxon>Metazoa</taxon>
        <taxon>Ecdysozoa</taxon>
        <taxon>Nematoda</taxon>
        <taxon>Chromadorea</taxon>
        <taxon>Rhabditida</taxon>
        <taxon>Tylenchina</taxon>
        <taxon>Panagrolaimomorpha</taxon>
        <taxon>Panagrolaimoidea</taxon>
        <taxon>Panagrolaimidae</taxon>
        <taxon>Panagrolaimus</taxon>
    </lineage>
</organism>